<evidence type="ECO:0000256" key="2">
    <source>
        <dbReference type="ARBA" id="ARBA00023002"/>
    </source>
</evidence>
<feature type="site" description="Lowers pKa of active site Tyr" evidence="5">
    <location>
        <position position="107"/>
    </location>
</feature>
<evidence type="ECO:0000313" key="7">
    <source>
        <dbReference type="EMBL" id="KAJ8065803.1"/>
    </source>
</evidence>
<gene>
    <name evidence="7" type="ORF">OCU04_006466</name>
</gene>
<keyword evidence="8" id="KW-1185">Reference proteome</keyword>
<feature type="active site" description="Proton donor" evidence="3">
    <location>
        <position position="78"/>
    </location>
</feature>
<evidence type="ECO:0000313" key="8">
    <source>
        <dbReference type="Proteomes" id="UP001152300"/>
    </source>
</evidence>
<accession>A0A9X0ARH5</accession>
<dbReference type="PROSITE" id="PS00798">
    <property type="entry name" value="ALDOKETO_REDUCTASE_1"/>
    <property type="match status" value="1"/>
</dbReference>
<dbReference type="PANTHER" id="PTHR43827">
    <property type="entry name" value="2,5-DIKETO-D-GLUCONIC ACID REDUCTASE"/>
    <property type="match status" value="1"/>
</dbReference>
<dbReference type="OrthoDB" id="416253at2759"/>
<dbReference type="GO" id="GO:0016491">
    <property type="term" value="F:oxidoreductase activity"/>
    <property type="evidence" value="ECO:0007669"/>
    <property type="project" value="UniProtKB-KW"/>
</dbReference>
<dbReference type="PROSITE" id="PS00062">
    <property type="entry name" value="ALDOKETO_REDUCTASE_2"/>
    <property type="match status" value="1"/>
</dbReference>
<dbReference type="InterPro" id="IPR018170">
    <property type="entry name" value="Aldo/ket_reductase_CS"/>
</dbReference>
<dbReference type="PRINTS" id="PR00069">
    <property type="entry name" value="ALDKETRDTASE"/>
</dbReference>
<evidence type="ECO:0000256" key="4">
    <source>
        <dbReference type="PIRSR" id="PIRSR000097-2"/>
    </source>
</evidence>
<feature type="binding site" evidence="4">
    <location>
        <position position="143"/>
    </location>
    <ligand>
        <name>substrate</name>
    </ligand>
</feature>
<dbReference type="EMBL" id="JAPEIS010000006">
    <property type="protein sequence ID" value="KAJ8065803.1"/>
    <property type="molecule type" value="Genomic_DNA"/>
</dbReference>
<dbReference type="PIRSF" id="PIRSF000097">
    <property type="entry name" value="AKR"/>
    <property type="match status" value="1"/>
</dbReference>
<feature type="domain" description="NADP-dependent oxidoreductase" evidence="6">
    <location>
        <begin position="55"/>
        <end position="307"/>
    </location>
</feature>
<dbReference type="AlphaFoldDB" id="A0A9X0ARH5"/>
<sequence length="344" mass="38802">MNLNLNTEMENNTTPAAAPPEMTLNIKSRLFSPITSIRSIGIPQLGFGVYECHGQKCIDAVSIALRTGYRHIDTAQYYGNEKEVGFAIKEYMKEFGLKRHELFITTKILTPGGSVDKSHEKCLDSIKALDDSAGGYVDLFLIHSPNCGADSRLEMWEALERLFKKGKSRLIGVSNFGVGHIEGLKRGWRPLLWNEFSDIIWPPHVNQIELHPFCQQRTVVEYCTTNGIHVEAYCPLVRNQRSGNPVLNGIAATHDKTVAQILIRYSMQKKWIPLPKSETPSRIAENADVFNFQLSQWDMYQIDSLDEGDRGSIVQAVTNEIEDEVENHVMDEFKVEVMKGVGSE</sequence>
<proteinExistence type="inferred from homology"/>
<evidence type="ECO:0000256" key="5">
    <source>
        <dbReference type="PIRSR" id="PIRSR000097-3"/>
    </source>
</evidence>
<evidence type="ECO:0000256" key="3">
    <source>
        <dbReference type="PIRSR" id="PIRSR000097-1"/>
    </source>
</evidence>
<dbReference type="Proteomes" id="UP001152300">
    <property type="component" value="Unassembled WGS sequence"/>
</dbReference>
<dbReference type="InterPro" id="IPR036812">
    <property type="entry name" value="NAD(P)_OxRdtase_dom_sf"/>
</dbReference>
<comment type="similarity">
    <text evidence="1">Belongs to the aldo/keto reductase family.</text>
</comment>
<dbReference type="FunFam" id="3.20.20.100:FF:000015">
    <property type="entry name" value="Oxidoreductase, aldo/keto reductase family"/>
    <property type="match status" value="1"/>
</dbReference>
<dbReference type="CDD" id="cd19071">
    <property type="entry name" value="AKR_AKR1-5-like"/>
    <property type="match status" value="1"/>
</dbReference>
<dbReference type="SUPFAM" id="SSF51430">
    <property type="entry name" value="NAD(P)-linked oxidoreductase"/>
    <property type="match status" value="1"/>
</dbReference>
<dbReference type="InterPro" id="IPR023210">
    <property type="entry name" value="NADP_OxRdtase_dom"/>
</dbReference>
<dbReference type="Gene3D" id="3.20.20.100">
    <property type="entry name" value="NADP-dependent oxidoreductase domain"/>
    <property type="match status" value="1"/>
</dbReference>
<dbReference type="PANTHER" id="PTHR43827:SF13">
    <property type="entry name" value="ALDO_KETO REDUCTASE FAMILY PROTEIN"/>
    <property type="match status" value="1"/>
</dbReference>
<name>A0A9X0ARH5_9HELO</name>
<reference evidence="7" key="1">
    <citation type="submission" date="2022-11" db="EMBL/GenBank/DDBJ databases">
        <title>Genome Resource of Sclerotinia nivalis Strain SnTB1, a Plant Pathogen Isolated from American Ginseng.</title>
        <authorList>
            <person name="Fan S."/>
        </authorList>
    </citation>
    <scope>NUCLEOTIDE SEQUENCE</scope>
    <source>
        <strain evidence="7">SnTB1</strain>
    </source>
</reference>
<dbReference type="InterPro" id="IPR020471">
    <property type="entry name" value="AKR"/>
</dbReference>
<evidence type="ECO:0000259" key="6">
    <source>
        <dbReference type="Pfam" id="PF00248"/>
    </source>
</evidence>
<comment type="caution">
    <text evidence="7">The sequence shown here is derived from an EMBL/GenBank/DDBJ whole genome shotgun (WGS) entry which is preliminary data.</text>
</comment>
<protein>
    <recommendedName>
        <fullName evidence="6">NADP-dependent oxidoreductase domain-containing protein</fullName>
    </recommendedName>
</protein>
<evidence type="ECO:0000256" key="1">
    <source>
        <dbReference type="ARBA" id="ARBA00007905"/>
    </source>
</evidence>
<organism evidence="7 8">
    <name type="scientific">Sclerotinia nivalis</name>
    <dbReference type="NCBI Taxonomy" id="352851"/>
    <lineage>
        <taxon>Eukaryota</taxon>
        <taxon>Fungi</taxon>
        <taxon>Dikarya</taxon>
        <taxon>Ascomycota</taxon>
        <taxon>Pezizomycotina</taxon>
        <taxon>Leotiomycetes</taxon>
        <taxon>Helotiales</taxon>
        <taxon>Sclerotiniaceae</taxon>
        <taxon>Sclerotinia</taxon>
    </lineage>
</organism>
<dbReference type="Pfam" id="PF00248">
    <property type="entry name" value="Aldo_ket_red"/>
    <property type="match status" value="1"/>
</dbReference>
<keyword evidence="2" id="KW-0560">Oxidoreductase</keyword>